<organism evidence="1 2">
    <name type="scientific">Acaulospora colombiana</name>
    <dbReference type="NCBI Taxonomy" id="27376"/>
    <lineage>
        <taxon>Eukaryota</taxon>
        <taxon>Fungi</taxon>
        <taxon>Fungi incertae sedis</taxon>
        <taxon>Mucoromycota</taxon>
        <taxon>Glomeromycotina</taxon>
        <taxon>Glomeromycetes</taxon>
        <taxon>Diversisporales</taxon>
        <taxon>Acaulosporaceae</taxon>
        <taxon>Acaulospora</taxon>
    </lineage>
</organism>
<comment type="caution">
    <text evidence="1">The sequence shown here is derived from an EMBL/GenBank/DDBJ whole genome shotgun (WGS) entry which is preliminary data.</text>
</comment>
<dbReference type="EMBL" id="CAJVPT010006739">
    <property type="protein sequence ID" value="CAG8534166.1"/>
    <property type="molecule type" value="Genomic_DNA"/>
</dbReference>
<sequence>MLMRYPAIDDVEVLVPQAIYLRDHLSQEGGEQIIQQNAVRLGKPIILQSLPVKRDAVRIEGLVQGGIVSVTKNVLESRGAAMINKAILSAVGANFRKRQNSPDFSSRYQHVSHDPLYTDVPYQPSKINYLDQSNQTRHNFEEITRLREQNRQMGIVVQKVIDILESKFREDNDKIEKSSEGSASRSSFEYIAGNSNEESSDTLPSSDPLHVLKGLKHIVDVLNGSGELNPHILDSPPSNVHEDHEHWEVVDDEVSVVSIAGTEDEAAPSVTKEVRTKQEKNVPSIPKPSITGSAIAKPISVPRLNSTSLPPIPTSSPPLPPLPRSSSPKSPPSSDNDVTNSTGVFHSESESPANERSSSSSTTKMSKALPPTPKVARPTSTKPKFKLEDILDAAENDDSETSKSSISSNSKYSWMVEGFTDDDDNSLFNPKRASVNSINSLTGYASGLGYADGEDHVRKIIPTTSAATQRRSQSSISFAAPSNLIDPLSESPFEDSVEEKGIDERSIESILSTSRSTKKVSSHHPITPAVPVEDPLGVL</sequence>
<proteinExistence type="predicted"/>
<evidence type="ECO:0000313" key="2">
    <source>
        <dbReference type="Proteomes" id="UP000789525"/>
    </source>
</evidence>
<evidence type="ECO:0000313" key="1">
    <source>
        <dbReference type="EMBL" id="CAG8534166.1"/>
    </source>
</evidence>
<dbReference type="Proteomes" id="UP000789525">
    <property type="component" value="Unassembled WGS sequence"/>
</dbReference>
<gene>
    <name evidence="1" type="ORF">ACOLOM_LOCUS4201</name>
</gene>
<accession>A0ACA9LPW8</accession>
<keyword evidence="2" id="KW-1185">Reference proteome</keyword>
<name>A0ACA9LPW8_9GLOM</name>
<reference evidence="1" key="1">
    <citation type="submission" date="2021-06" db="EMBL/GenBank/DDBJ databases">
        <authorList>
            <person name="Kallberg Y."/>
            <person name="Tangrot J."/>
            <person name="Rosling A."/>
        </authorList>
    </citation>
    <scope>NUCLEOTIDE SEQUENCE</scope>
    <source>
        <strain evidence="1">CL356</strain>
    </source>
</reference>
<protein>
    <submittedName>
        <fullName evidence="1">14057_t:CDS:1</fullName>
    </submittedName>
</protein>